<feature type="transmembrane region" description="Helical" evidence="10">
    <location>
        <begin position="693"/>
        <end position="719"/>
    </location>
</feature>
<dbReference type="Pfam" id="PF24660">
    <property type="entry name" value="PGAP1_3rd"/>
    <property type="match status" value="1"/>
</dbReference>
<comment type="function">
    <text evidence="10">Involved in inositol deacylation of GPI-anchored proteins which plays important roles in the quality control and ER-associated degradation of GPI-anchored proteins.</text>
</comment>
<dbReference type="GO" id="GO:0006888">
    <property type="term" value="P:endoplasmic reticulum to Golgi vesicle-mediated transport"/>
    <property type="evidence" value="ECO:0007669"/>
    <property type="project" value="TreeGrafter"/>
</dbReference>
<dbReference type="EC" id="3.1.-.-" evidence="10"/>
<keyword evidence="6 10" id="KW-0256">Endoplasmic reticulum</keyword>
<feature type="transmembrane region" description="Helical" evidence="10">
    <location>
        <begin position="620"/>
        <end position="641"/>
    </location>
</feature>
<keyword evidence="13" id="KW-1185">Reference proteome</keyword>
<evidence type="ECO:0000313" key="13">
    <source>
        <dbReference type="Proteomes" id="UP000677054"/>
    </source>
</evidence>
<keyword evidence="9 10" id="KW-0472">Membrane</keyword>
<dbReference type="InterPro" id="IPR029058">
    <property type="entry name" value="AB_hydrolase_fold"/>
</dbReference>
<comment type="caution">
    <text evidence="10">Lacks conserved residue(s) required for the propagation of feature annotation.</text>
</comment>
<feature type="transmembrane region" description="Helical" evidence="10">
    <location>
        <begin position="849"/>
        <end position="865"/>
    </location>
</feature>
<evidence type="ECO:0000256" key="2">
    <source>
        <dbReference type="ARBA" id="ARBA00006931"/>
    </source>
</evidence>
<sequence length="874" mass="99331">MKLNLKDLALGGATDGISSSQNCGSVALRIVKGVAYHAWFLLLAISLLIISRDFLTNHEENRCAMTFMYEHPQYIKQKVPNIDGRISQYGLYVYGEGVQADSLRMGIFTGIPILFIPGNGGSYKQVRSVASVMYRKHLEKFPRVHFDFFTVDFQEHLSALYGPVLEDQIAFIQECIKRIISLYPEDRKPTGIPIIAHSMGGIVAKGVLLKENFPSTLIPVILTQATPHITPIVKTDFYMAKMYNLLKELNISLLKVNVVSIMGGFRDIQVPSHLGELGNSSIYTVSTGVPSVWMSTDHLCIVWCKQLVLVLARALFDIVDPVTRQISSNYTFRNQVFYYHFIHRSAGKRFTTSAHPKSVMLNRDAKWVELSVQRTWTYNSMSSKTHTYLLLPLYADQKYELSTIEAIHHEERDWIFVCKAYIPYQGQRICDGEAENLSDKGSIIPSLMGKRKLVHLNLHELKNANWTHVIISKPASSRAGIRGEVYGREERFQMKYVSFWKAMLPGYHSFLQMHEEHNIFFNVSLVGFRHFWEVYAISWEAFDCLDKDELMASLAQFHVPWSHEDTYFHLVGRSGSFSLKLQSIGNRPAGVWPQLHILLRSHCKFSFRLRSSLIESGGQVLRVHWPHVLVYILLSACLALRKQLKSLAEGKHPISLHVALLNSDGLLLLILPSQIISTIYFEQSIVEGIEHGILRLFFCAIGHSLAYILSYGLWAAVFFHGNTVNSLFRKMVGRLGRSSLLEELLPEAVNSVPIVLPAGLLFLAFMTSGSFALFLSLLFYISKLWRYHEMYLEALLQERDKSALDAMLGEFNFHLCLCLLWTLNTFLVSPSLVFWAINLKGGIQLRPDPAFLISLTFISSLVFLWRDGTPSMSP</sequence>
<evidence type="ECO:0000256" key="4">
    <source>
        <dbReference type="ARBA" id="ARBA00022692"/>
    </source>
</evidence>
<dbReference type="Pfam" id="PF07819">
    <property type="entry name" value="PGAP1"/>
    <property type="match status" value="1"/>
</dbReference>
<proteinExistence type="inferred from homology"/>
<dbReference type="GO" id="GO:0005789">
    <property type="term" value="C:endoplasmic reticulum membrane"/>
    <property type="evidence" value="ECO:0007669"/>
    <property type="project" value="UniProtKB-SubCell"/>
</dbReference>
<evidence type="ECO:0000256" key="6">
    <source>
        <dbReference type="ARBA" id="ARBA00022824"/>
    </source>
</evidence>
<evidence type="ECO:0000256" key="10">
    <source>
        <dbReference type="RuleBase" id="RU365011"/>
    </source>
</evidence>
<keyword evidence="4 10" id="KW-0812">Transmembrane</keyword>
<evidence type="ECO:0000256" key="5">
    <source>
        <dbReference type="ARBA" id="ARBA00022801"/>
    </source>
</evidence>
<dbReference type="SUPFAM" id="SSF53474">
    <property type="entry name" value="alpha/beta-Hydrolases"/>
    <property type="match status" value="1"/>
</dbReference>
<dbReference type="EMBL" id="CAJPEV010000667">
    <property type="protein sequence ID" value="CAG0887425.1"/>
    <property type="molecule type" value="Genomic_DNA"/>
</dbReference>
<evidence type="ECO:0000256" key="1">
    <source>
        <dbReference type="ARBA" id="ARBA00004477"/>
    </source>
</evidence>
<comment type="subcellular location">
    <subcellularLocation>
        <location evidence="1">Endoplasmic reticulum membrane</location>
        <topology evidence="1">Multi-pass membrane protein</topology>
    </subcellularLocation>
</comment>
<dbReference type="GO" id="GO:0050185">
    <property type="term" value="F:phosphatidylinositol deacylase activity"/>
    <property type="evidence" value="ECO:0007669"/>
    <property type="project" value="TreeGrafter"/>
</dbReference>
<evidence type="ECO:0000313" key="12">
    <source>
        <dbReference type="EMBL" id="CAD7244590.1"/>
    </source>
</evidence>
<reference evidence="12" key="1">
    <citation type="submission" date="2020-11" db="EMBL/GenBank/DDBJ databases">
        <authorList>
            <person name="Tran Van P."/>
        </authorList>
    </citation>
    <scope>NUCLEOTIDE SEQUENCE</scope>
</reference>
<evidence type="ECO:0000256" key="3">
    <source>
        <dbReference type="ARBA" id="ARBA00022448"/>
    </source>
</evidence>
<dbReference type="GO" id="GO:0015031">
    <property type="term" value="P:protein transport"/>
    <property type="evidence" value="ECO:0007669"/>
    <property type="project" value="UniProtKB-KW"/>
</dbReference>
<keyword evidence="3 10" id="KW-0813">Transport</keyword>
<evidence type="ECO:0000259" key="11">
    <source>
        <dbReference type="Pfam" id="PF07819"/>
    </source>
</evidence>
<evidence type="ECO:0000256" key="7">
    <source>
        <dbReference type="ARBA" id="ARBA00022927"/>
    </source>
</evidence>
<name>A0A7R9A6D0_9CRUS</name>
<organism evidence="12">
    <name type="scientific">Darwinula stevensoni</name>
    <dbReference type="NCBI Taxonomy" id="69355"/>
    <lineage>
        <taxon>Eukaryota</taxon>
        <taxon>Metazoa</taxon>
        <taxon>Ecdysozoa</taxon>
        <taxon>Arthropoda</taxon>
        <taxon>Crustacea</taxon>
        <taxon>Oligostraca</taxon>
        <taxon>Ostracoda</taxon>
        <taxon>Podocopa</taxon>
        <taxon>Podocopida</taxon>
        <taxon>Darwinulocopina</taxon>
        <taxon>Darwinuloidea</taxon>
        <taxon>Darwinulidae</taxon>
        <taxon>Darwinula</taxon>
    </lineage>
</organism>
<evidence type="ECO:0000256" key="9">
    <source>
        <dbReference type="ARBA" id="ARBA00023136"/>
    </source>
</evidence>
<dbReference type="Gene3D" id="3.40.50.1820">
    <property type="entry name" value="alpha/beta hydrolase"/>
    <property type="match status" value="1"/>
</dbReference>
<dbReference type="InterPro" id="IPR012908">
    <property type="entry name" value="PGAP1-ab_dom-like"/>
</dbReference>
<evidence type="ECO:0000256" key="8">
    <source>
        <dbReference type="ARBA" id="ARBA00022989"/>
    </source>
</evidence>
<dbReference type="GO" id="GO:0006505">
    <property type="term" value="P:GPI anchor metabolic process"/>
    <property type="evidence" value="ECO:0007669"/>
    <property type="project" value="TreeGrafter"/>
</dbReference>
<keyword evidence="8 10" id="KW-1133">Transmembrane helix</keyword>
<dbReference type="EMBL" id="LR900184">
    <property type="protein sequence ID" value="CAD7244590.1"/>
    <property type="molecule type" value="Genomic_DNA"/>
</dbReference>
<feature type="transmembrane region" description="Helical" evidence="10">
    <location>
        <begin position="754"/>
        <end position="781"/>
    </location>
</feature>
<dbReference type="InterPro" id="IPR039529">
    <property type="entry name" value="PGAP1/BST1"/>
</dbReference>
<keyword evidence="5 10" id="KW-0378">Hydrolase</keyword>
<dbReference type="Proteomes" id="UP000677054">
    <property type="component" value="Unassembled WGS sequence"/>
</dbReference>
<protein>
    <recommendedName>
        <fullName evidence="10">GPI inositol-deacylase</fullName>
        <ecNumber evidence="10">3.1.-.-</ecNumber>
    </recommendedName>
</protein>
<dbReference type="OrthoDB" id="348976at2759"/>
<dbReference type="PANTHER" id="PTHR15495">
    <property type="entry name" value="NEGATIVE REGULATOR OF VESICLE FORMATION-RELATED"/>
    <property type="match status" value="1"/>
</dbReference>
<dbReference type="PANTHER" id="PTHR15495:SF7">
    <property type="entry name" value="GPI INOSITOL-DEACYLASE"/>
    <property type="match status" value="1"/>
</dbReference>
<feature type="transmembrane region" description="Helical" evidence="10">
    <location>
        <begin position="811"/>
        <end position="837"/>
    </location>
</feature>
<dbReference type="AlphaFoldDB" id="A0A7R9A6D0"/>
<gene>
    <name evidence="12" type="ORF">DSTB1V02_LOCUS4484</name>
</gene>
<keyword evidence="7 10" id="KW-0653">Protein transport</keyword>
<feature type="domain" description="GPI inositol-deacylase PGAP1-like alpha/beta" evidence="11">
    <location>
        <begin position="108"/>
        <end position="317"/>
    </location>
</feature>
<comment type="similarity">
    <text evidence="2 10">Belongs to the GPI inositol-deacylase family.</text>
</comment>
<accession>A0A7R9A6D0</accession>